<evidence type="ECO:0000256" key="3">
    <source>
        <dbReference type="ARBA" id="ARBA00004857"/>
    </source>
</evidence>
<dbReference type="RefSeq" id="WP_012787589.1">
    <property type="nucleotide sequence ID" value="NC_013131.1"/>
</dbReference>
<evidence type="ECO:0000313" key="12">
    <source>
        <dbReference type="Proteomes" id="UP000000851"/>
    </source>
</evidence>
<keyword evidence="12" id="KW-1185">Reference proteome</keyword>
<comment type="pathway">
    <text evidence="3 10">Carbohydrate degradation; pentose phosphate pathway; D-glyceraldehyde 3-phosphate and beta-D-fructose 6-phosphate from D-ribose 5-phosphate and D-xylulose 5-phosphate (non-oxidative stage): step 2/3.</text>
</comment>
<dbReference type="KEGG" id="cai:Caci_3390"/>
<dbReference type="Proteomes" id="UP000000851">
    <property type="component" value="Chromosome"/>
</dbReference>
<dbReference type="InterPro" id="IPR013785">
    <property type="entry name" value="Aldolase_TIM"/>
</dbReference>
<dbReference type="PANTHER" id="PTHR10683">
    <property type="entry name" value="TRANSALDOLASE"/>
    <property type="match status" value="1"/>
</dbReference>
<accession>C7Q8X6</accession>
<dbReference type="eggNOG" id="COG0176">
    <property type="taxonomic scope" value="Bacteria"/>
</dbReference>
<comment type="function">
    <text evidence="1 10">Transaldolase is important for the balance of metabolites in the pentose-phosphate pathway.</text>
</comment>
<dbReference type="PANTHER" id="PTHR10683:SF31">
    <property type="entry name" value="TRANSALDOLASE"/>
    <property type="match status" value="1"/>
</dbReference>
<dbReference type="HAMAP" id="MF_00493">
    <property type="entry name" value="Transaldolase_2"/>
    <property type="match status" value="1"/>
</dbReference>
<comment type="subcellular location">
    <subcellularLocation>
        <location evidence="2 10">Cytoplasm</location>
    </subcellularLocation>
</comment>
<dbReference type="Pfam" id="PF00923">
    <property type="entry name" value="TAL_FSA"/>
    <property type="match status" value="1"/>
</dbReference>
<dbReference type="GO" id="GO:0005737">
    <property type="term" value="C:cytoplasm"/>
    <property type="evidence" value="ECO:0007669"/>
    <property type="project" value="UniProtKB-SubCell"/>
</dbReference>
<dbReference type="InterPro" id="IPR004732">
    <property type="entry name" value="Transaldolase_2"/>
</dbReference>
<evidence type="ECO:0000256" key="2">
    <source>
        <dbReference type="ARBA" id="ARBA00004496"/>
    </source>
</evidence>
<dbReference type="STRING" id="479433.Caci_3390"/>
<dbReference type="GO" id="GO:0004801">
    <property type="term" value="F:transaldolase activity"/>
    <property type="evidence" value="ECO:0007669"/>
    <property type="project" value="UniProtKB-UniRule"/>
</dbReference>
<keyword evidence="7 10" id="KW-0808">Transferase</keyword>
<comment type="caution">
    <text evidence="10">Lacks conserved residue(s) required for the propagation of feature annotation.</text>
</comment>
<name>C7Q8X6_CATAD</name>
<dbReference type="OrthoDB" id="9809101at2"/>
<dbReference type="InParanoid" id="C7Q8X6"/>
<evidence type="ECO:0000256" key="7">
    <source>
        <dbReference type="ARBA" id="ARBA00022679"/>
    </source>
</evidence>
<dbReference type="EC" id="2.2.1.2" evidence="5 10"/>
<dbReference type="SUPFAM" id="SSF51569">
    <property type="entry name" value="Aldolase"/>
    <property type="match status" value="1"/>
</dbReference>
<dbReference type="PIRSF" id="PIRSF036915">
    <property type="entry name" value="Trnald_Bac_Plnt"/>
    <property type="match status" value="1"/>
</dbReference>
<sequence>MRTTLQQLAEHGQSPWIHHLTRDWIHDPDHGLPRLIRHGVTGAVANPATLVAALSGTTAYDEQIRTLLPVVEDSNEFHRQLVRLDARDACDLLLETAAGDKPLDGWIGVEVDPRFIDDAAAIVEQARWLSAAVGRPNLLVGITAAGSGLAAIEEATALGLSVLATGVYSPGRYRDTALAYQRGLARLVAAGGDPATVTSVASVPVAALDEKADLRLRAVGRHPELIGTLGMATAKLIRSEYLAFFTGAEWERLAAFGATPQRCLWSGLTVSDGRQPSLRYAEGLIGRGSAALLSRHTAEAFLSRGRVQPTLDYQLTAARRILAAHVKAGVSPKLIVNALEAENVRRGAEAFGDVRALIDYKRAQLGVMAFR</sequence>
<keyword evidence="6 10" id="KW-0963">Cytoplasm</keyword>
<dbReference type="GO" id="GO:0006098">
    <property type="term" value="P:pentose-phosphate shunt"/>
    <property type="evidence" value="ECO:0007669"/>
    <property type="project" value="UniProtKB-UniRule"/>
</dbReference>
<dbReference type="UniPathway" id="UPA00115">
    <property type="reaction ID" value="UER00414"/>
</dbReference>
<gene>
    <name evidence="10" type="primary">tal</name>
    <name evidence="11" type="ordered locus">Caci_3390</name>
</gene>
<evidence type="ECO:0000256" key="1">
    <source>
        <dbReference type="ARBA" id="ARBA00003518"/>
    </source>
</evidence>
<protein>
    <recommendedName>
        <fullName evidence="5 10">Transaldolase</fullName>
        <ecNumber evidence="5 10">2.2.1.2</ecNumber>
    </recommendedName>
</protein>
<evidence type="ECO:0000256" key="4">
    <source>
        <dbReference type="ARBA" id="ARBA00008426"/>
    </source>
</evidence>
<dbReference type="GO" id="GO:0005975">
    <property type="term" value="P:carbohydrate metabolic process"/>
    <property type="evidence" value="ECO:0007669"/>
    <property type="project" value="InterPro"/>
</dbReference>
<comment type="similarity">
    <text evidence="4 10">Belongs to the transaldolase family. Type 2 subfamily.</text>
</comment>
<reference evidence="11 12" key="1">
    <citation type="journal article" date="2009" name="Stand. Genomic Sci.">
        <title>Complete genome sequence of Catenulispora acidiphila type strain (ID 139908).</title>
        <authorList>
            <person name="Copeland A."/>
            <person name="Lapidus A."/>
            <person name="Glavina Del Rio T."/>
            <person name="Nolan M."/>
            <person name="Lucas S."/>
            <person name="Chen F."/>
            <person name="Tice H."/>
            <person name="Cheng J.F."/>
            <person name="Bruce D."/>
            <person name="Goodwin L."/>
            <person name="Pitluck S."/>
            <person name="Mikhailova N."/>
            <person name="Pati A."/>
            <person name="Ivanova N."/>
            <person name="Mavromatis K."/>
            <person name="Chen A."/>
            <person name="Palaniappan K."/>
            <person name="Chain P."/>
            <person name="Land M."/>
            <person name="Hauser L."/>
            <person name="Chang Y.J."/>
            <person name="Jeffries C.D."/>
            <person name="Chertkov O."/>
            <person name="Brettin T."/>
            <person name="Detter J.C."/>
            <person name="Han C."/>
            <person name="Ali Z."/>
            <person name="Tindall B.J."/>
            <person name="Goker M."/>
            <person name="Bristow J."/>
            <person name="Eisen J.A."/>
            <person name="Markowitz V."/>
            <person name="Hugenholtz P."/>
            <person name="Kyrpides N.C."/>
            <person name="Klenk H.P."/>
        </authorList>
    </citation>
    <scope>NUCLEOTIDE SEQUENCE [LARGE SCALE GENOMIC DNA]</scope>
    <source>
        <strain evidence="12">DSM 44928 / JCM 14897 / NBRC 102108 / NRRL B-24433 / ID139908</strain>
    </source>
</reference>
<proteinExistence type="inferred from homology"/>
<evidence type="ECO:0000256" key="8">
    <source>
        <dbReference type="ARBA" id="ARBA00023126"/>
    </source>
</evidence>
<dbReference type="HOGENOM" id="CLU_050771_1_0_11"/>
<dbReference type="Gene3D" id="3.20.20.70">
    <property type="entry name" value="Aldolase class I"/>
    <property type="match status" value="1"/>
</dbReference>
<evidence type="ECO:0000313" key="11">
    <source>
        <dbReference type="EMBL" id="ACU72296.1"/>
    </source>
</evidence>
<keyword evidence="9 10" id="KW-0704">Schiff base</keyword>
<evidence type="ECO:0000256" key="9">
    <source>
        <dbReference type="ARBA" id="ARBA00023270"/>
    </source>
</evidence>
<evidence type="ECO:0000256" key="6">
    <source>
        <dbReference type="ARBA" id="ARBA00022490"/>
    </source>
</evidence>
<evidence type="ECO:0000256" key="5">
    <source>
        <dbReference type="ARBA" id="ARBA00013151"/>
    </source>
</evidence>
<keyword evidence="8 10" id="KW-0570">Pentose shunt</keyword>
<dbReference type="InterPro" id="IPR001585">
    <property type="entry name" value="TAL/FSA"/>
</dbReference>
<dbReference type="EMBL" id="CP001700">
    <property type="protein sequence ID" value="ACU72296.1"/>
    <property type="molecule type" value="Genomic_DNA"/>
</dbReference>
<evidence type="ECO:0000256" key="10">
    <source>
        <dbReference type="HAMAP-Rule" id="MF_00493"/>
    </source>
</evidence>
<organism evidence="11 12">
    <name type="scientific">Catenulispora acidiphila (strain DSM 44928 / JCM 14897 / NBRC 102108 / NRRL B-24433 / ID139908)</name>
    <dbReference type="NCBI Taxonomy" id="479433"/>
    <lineage>
        <taxon>Bacteria</taxon>
        <taxon>Bacillati</taxon>
        <taxon>Actinomycetota</taxon>
        <taxon>Actinomycetes</taxon>
        <taxon>Catenulisporales</taxon>
        <taxon>Catenulisporaceae</taxon>
        <taxon>Catenulispora</taxon>
    </lineage>
</organism>
<comment type="catalytic activity">
    <reaction evidence="10">
        <text>D-sedoheptulose 7-phosphate + D-glyceraldehyde 3-phosphate = D-erythrose 4-phosphate + beta-D-fructose 6-phosphate</text>
        <dbReference type="Rhea" id="RHEA:17053"/>
        <dbReference type="ChEBI" id="CHEBI:16897"/>
        <dbReference type="ChEBI" id="CHEBI:57483"/>
        <dbReference type="ChEBI" id="CHEBI:57634"/>
        <dbReference type="ChEBI" id="CHEBI:59776"/>
        <dbReference type="EC" id="2.2.1.2"/>
    </reaction>
</comment>
<dbReference type="AlphaFoldDB" id="C7Q8X6"/>